<evidence type="ECO:0000256" key="1">
    <source>
        <dbReference type="ARBA" id="ARBA00023783"/>
    </source>
</evidence>
<dbReference type="Proteomes" id="UP001558713">
    <property type="component" value="Unassembled WGS sequence"/>
</dbReference>
<sequence length="177" mass="19221">MMALAGITTSNPTFLGIRISNASLRSVVPRNSISFPCLSYVNLNRRNRLYVRSTSVPAAPAMEGLKPAISLSDNALKHLSKMRSERGEDLCLRIGVKQGGCSGMSYTMDFENRSNARPDDSTIEYEGFTIVCDPKSMLFLFGMQLDYSDALIGGGFSFSNPNATQTCGCGKSFASEM</sequence>
<organism evidence="3 4">
    <name type="scientific">Cardamine amara subsp. amara</name>
    <dbReference type="NCBI Taxonomy" id="228776"/>
    <lineage>
        <taxon>Eukaryota</taxon>
        <taxon>Viridiplantae</taxon>
        <taxon>Streptophyta</taxon>
        <taxon>Embryophyta</taxon>
        <taxon>Tracheophyta</taxon>
        <taxon>Spermatophyta</taxon>
        <taxon>Magnoliopsida</taxon>
        <taxon>eudicotyledons</taxon>
        <taxon>Gunneridae</taxon>
        <taxon>Pentapetalae</taxon>
        <taxon>rosids</taxon>
        <taxon>malvids</taxon>
        <taxon>Brassicales</taxon>
        <taxon>Brassicaceae</taxon>
        <taxon>Cardamineae</taxon>
        <taxon>Cardamine</taxon>
    </lineage>
</organism>
<comment type="caution">
    <text evidence="3">The sequence shown here is derived from an EMBL/GenBank/DDBJ whole genome shotgun (WGS) entry which is preliminary data.</text>
</comment>
<feature type="domain" description="Core" evidence="2">
    <location>
        <begin position="69"/>
        <end position="171"/>
    </location>
</feature>
<dbReference type="EMBL" id="JBANAX010000090">
    <property type="protein sequence ID" value="KAL1222795.1"/>
    <property type="molecule type" value="Genomic_DNA"/>
</dbReference>
<comment type="similarity">
    <text evidence="1">Belongs to the HesB/IscA family. Ycf83 subfamily.</text>
</comment>
<dbReference type="AlphaFoldDB" id="A0ABD1C041"/>
<protein>
    <submittedName>
        <fullName evidence="3">Iron-sulfur assembly protein IscA</fullName>
    </submittedName>
</protein>
<dbReference type="InterPro" id="IPR035903">
    <property type="entry name" value="HesB-like_dom_sf"/>
</dbReference>
<name>A0ABD1C041_CARAN</name>
<accession>A0ABD1C041</accession>
<dbReference type="InterPro" id="IPR016092">
    <property type="entry name" value="ATAP"/>
</dbReference>
<dbReference type="PANTHER" id="PTHR47265:SF1">
    <property type="entry name" value="IRON-SULFUR ASSEMBLY PROTEIN ISCA, CHLOROPLASTIC"/>
    <property type="match status" value="1"/>
</dbReference>
<dbReference type="NCBIfam" id="TIGR00049">
    <property type="entry name" value="iron-sulfur cluster assembly accessory protein"/>
    <property type="match status" value="1"/>
</dbReference>
<dbReference type="PANTHER" id="PTHR47265">
    <property type="entry name" value="IRON-SULFUR ASSEMBLY PROTEIN ISCA, CHLOROPLASTIC"/>
    <property type="match status" value="1"/>
</dbReference>
<dbReference type="InterPro" id="IPR000361">
    <property type="entry name" value="ATAP_core_dom"/>
</dbReference>
<keyword evidence="4" id="KW-1185">Reference proteome</keyword>
<evidence type="ECO:0000313" key="3">
    <source>
        <dbReference type="EMBL" id="KAL1222795.1"/>
    </source>
</evidence>
<dbReference type="PROSITE" id="PS01152">
    <property type="entry name" value="HESB"/>
    <property type="match status" value="1"/>
</dbReference>
<evidence type="ECO:0000313" key="4">
    <source>
        <dbReference type="Proteomes" id="UP001558713"/>
    </source>
</evidence>
<gene>
    <name evidence="3" type="ORF">V5N11_022104</name>
</gene>
<dbReference type="Gene3D" id="2.60.300.12">
    <property type="entry name" value="HesB-like domain"/>
    <property type="match status" value="1"/>
</dbReference>
<proteinExistence type="inferred from homology"/>
<reference evidence="3 4" key="1">
    <citation type="submission" date="2024-04" db="EMBL/GenBank/DDBJ databases">
        <title>Genome assembly C_amara_ONT_v2.</title>
        <authorList>
            <person name="Yant L."/>
            <person name="Moore C."/>
            <person name="Slenker M."/>
        </authorList>
    </citation>
    <scope>NUCLEOTIDE SEQUENCE [LARGE SCALE GENOMIC DNA]</scope>
    <source>
        <tissue evidence="3">Leaf</tissue>
    </source>
</reference>
<dbReference type="Pfam" id="PF01521">
    <property type="entry name" value="Fe-S_biosyn"/>
    <property type="match status" value="1"/>
</dbReference>
<dbReference type="InterPro" id="IPR031108">
    <property type="entry name" value="IscA_plant_cyanobact"/>
</dbReference>
<dbReference type="FunFam" id="2.60.300.12:FF:000008">
    <property type="entry name" value="iron-sulfur assembly protein IscA, chloroplastic"/>
    <property type="match status" value="1"/>
</dbReference>
<evidence type="ECO:0000259" key="2">
    <source>
        <dbReference type="Pfam" id="PF01521"/>
    </source>
</evidence>
<dbReference type="SUPFAM" id="SSF89360">
    <property type="entry name" value="HesB-like domain"/>
    <property type="match status" value="1"/>
</dbReference>
<dbReference type="InterPro" id="IPR017870">
    <property type="entry name" value="FeS_cluster_insertion_CS"/>
</dbReference>